<dbReference type="Proteomes" id="UP001201980">
    <property type="component" value="Unassembled WGS sequence"/>
</dbReference>
<dbReference type="EMBL" id="JAKWBI020000043">
    <property type="protein sequence ID" value="KAJ2904846.1"/>
    <property type="molecule type" value="Genomic_DNA"/>
</dbReference>
<evidence type="ECO:0000313" key="3">
    <source>
        <dbReference type="EMBL" id="KAJ2904846.1"/>
    </source>
</evidence>
<evidence type="ECO:0000256" key="1">
    <source>
        <dbReference type="SAM" id="Coils"/>
    </source>
</evidence>
<comment type="caution">
    <text evidence="3">The sequence shown here is derived from an EMBL/GenBank/DDBJ whole genome shotgun (WGS) entry which is preliminary data.</text>
</comment>
<proteinExistence type="predicted"/>
<name>A0AAD5WUC1_9PEZI</name>
<protein>
    <submittedName>
        <fullName evidence="3">Rhomboid family membrane protein</fullName>
    </submittedName>
</protein>
<organism evidence="3 4">
    <name type="scientific">Zalerion maritima</name>
    <dbReference type="NCBI Taxonomy" id="339359"/>
    <lineage>
        <taxon>Eukaryota</taxon>
        <taxon>Fungi</taxon>
        <taxon>Dikarya</taxon>
        <taxon>Ascomycota</taxon>
        <taxon>Pezizomycotina</taxon>
        <taxon>Sordariomycetes</taxon>
        <taxon>Lulworthiomycetidae</taxon>
        <taxon>Lulworthiales</taxon>
        <taxon>Lulworthiaceae</taxon>
        <taxon>Zalerion</taxon>
    </lineage>
</organism>
<keyword evidence="4" id="KW-1185">Reference proteome</keyword>
<feature type="compositionally biased region" description="Basic and acidic residues" evidence="2">
    <location>
        <begin position="223"/>
        <end position="254"/>
    </location>
</feature>
<dbReference type="AlphaFoldDB" id="A0AAD5WUC1"/>
<gene>
    <name evidence="3" type="ORF">MKZ38_007038</name>
</gene>
<accession>A0AAD5WUC1</accession>
<feature type="region of interest" description="Disordered" evidence="2">
    <location>
        <begin position="222"/>
        <end position="254"/>
    </location>
</feature>
<sequence>MADAGDDDHNAPPQTHYWGFIPVPKTETTLVMHKCLLVSTVLSAGTLLLPPRTMGRQLILGGYTTFGINWLRYDWTGKTWSERTDPEVVLAQKMNIVALPEGAKAAQDQIRREKELRRIRRIEDEKDRNRELSWFIEREKELKRIDRLEGEEKKLAQYMLRVREAEEADKRGEGKEYGYWKRLWMGGEKEGWELRRWKEHREILERGDGIWGAIKNDIGEAWDMAKKKEPEKEQEGKERKESKEENDKKDDKKS</sequence>
<reference evidence="3" key="1">
    <citation type="submission" date="2022-07" db="EMBL/GenBank/DDBJ databases">
        <title>Draft genome sequence of Zalerion maritima ATCC 34329, a (micro)plastics degrading marine fungus.</title>
        <authorList>
            <person name="Paco A."/>
            <person name="Goncalves M.F.M."/>
            <person name="Rocha-Santos T.A.P."/>
            <person name="Alves A."/>
        </authorList>
    </citation>
    <scope>NUCLEOTIDE SEQUENCE</scope>
    <source>
        <strain evidence="3">ATCC 34329</strain>
    </source>
</reference>
<evidence type="ECO:0000313" key="4">
    <source>
        <dbReference type="Proteomes" id="UP001201980"/>
    </source>
</evidence>
<evidence type="ECO:0000256" key="2">
    <source>
        <dbReference type="SAM" id="MobiDB-lite"/>
    </source>
</evidence>
<feature type="coiled-coil region" evidence="1">
    <location>
        <begin position="112"/>
        <end position="168"/>
    </location>
</feature>
<keyword evidence="1" id="KW-0175">Coiled coil</keyword>